<evidence type="ECO:0000256" key="7">
    <source>
        <dbReference type="HAMAP-Rule" id="MF_00009"/>
    </source>
</evidence>
<keyword evidence="4 7" id="KW-0255">Endonuclease</keyword>
<dbReference type="Gene3D" id="3.40.390.30">
    <property type="entry name" value="Metalloproteases ('zincins'), catalytic domain"/>
    <property type="match status" value="1"/>
</dbReference>
<name>A0A7W7YQI6_9BACT</name>
<evidence type="ECO:0000256" key="4">
    <source>
        <dbReference type="ARBA" id="ARBA00022759"/>
    </source>
</evidence>
<sequence length="151" mass="17136">MVKLLLYNRQKTHRPDLPWLRRILKSALPHCLAEAKSPQAPLSELEEIEFTIISDDEIAEVHAEFLEDPTPTDVITFHHGEILVSADTALRQGAEHGQTLNEELALYLIHGLMHLGGWDDHEAEEAAEMTRRQEAIHRRVLSEIPRLGKSA</sequence>
<dbReference type="GO" id="GO:0008270">
    <property type="term" value="F:zinc ion binding"/>
    <property type="evidence" value="ECO:0007669"/>
    <property type="project" value="UniProtKB-UniRule"/>
</dbReference>
<reference evidence="8 9" key="1">
    <citation type="submission" date="2020-08" db="EMBL/GenBank/DDBJ databases">
        <title>Genomic Encyclopedia of Type Strains, Phase IV (KMG-IV): sequencing the most valuable type-strain genomes for metagenomic binning, comparative biology and taxonomic classification.</title>
        <authorList>
            <person name="Goeker M."/>
        </authorList>
    </citation>
    <scope>NUCLEOTIDE SEQUENCE [LARGE SCALE GENOMIC DNA]</scope>
    <source>
        <strain evidence="8 9">DSM 12251</strain>
    </source>
</reference>
<feature type="binding site" evidence="7">
    <location>
        <position position="110"/>
    </location>
    <ligand>
        <name>Zn(2+)</name>
        <dbReference type="ChEBI" id="CHEBI:29105"/>
        <note>catalytic</note>
    </ligand>
</feature>
<dbReference type="InterPro" id="IPR023091">
    <property type="entry name" value="MetalPrtase_cat_dom_sf_prd"/>
</dbReference>
<proteinExistence type="inferred from homology"/>
<evidence type="ECO:0000256" key="1">
    <source>
        <dbReference type="ARBA" id="ARBA00010875"/>
    </source>
</evidence>
<dbReference type="PANTHER" id="PTHR46986:SF1">
    <property type="entry name" value="ENDORIBONUCLEASE YBEY, CHLOROPLASTIC"/>
    <property type="match status" value="1"/>
</dbReference>
<dbReference type="SUPFAM" id="SSF55486">
    <property type="entry name" value="Metalloproteases ('zincins'), catalytic domain"/>
    <property type="match status" value="1"/>
</dbReference>
<dbReference type="Pfam" id="PF02130">
    <property type="entry name" value="YbeY"/>
    <property type="match status" value="1"/>
</dbReference>
<feature type="binding site" evidence="7">
    <location>
        <position position="120"/>
    </location>
    <ligand>
        <name>Zn(2+)</name>
        <dbReference type="ChEBI" id="CHEBI:29105"/>
        <note>catalytic</note>
    </ligand>
</feature>
<dbReference type="GO" id="GO:0004521">
    <property type="term" value="F:RNA endonuclease activity"/>
    <property type="evidence" value="ECO:0007669"/>
    <property type="project" value="UniProtKB-UniRule"/>
</dbReference>
<keyword evidence="5 7" id="KW-0378">Hydrolase</keyword>
<evidence type="ECO:0000256" key="2">
    <source>
        <dbReference type="ARBA" id="ARBA00022722"/>
    </source>
</evidence>
<keyword evidence="7" id="KW-0698">rRNA processing</keyword>
<dbReference type="AlphaFoldDB" id="A0A7W7YQI6"/>
<evidence type="ECO:0000313" key="9">
    <source>
        <dbReference type="Proteomes" id="UP000534294"/>
    </source>
</evidence>
<dbReference type="EC" id="3.1.-.-" evidence="7"/>
<comment type="cofactor">
    <cofactor evidence="7">
        <name>Zn(2+)</name>
        <dbReference type="ChEBI" id="CHEBI:29105"/>
    </cofactor>
    <text evidence="7">Binds 1 zinc ion.</text>
</comment>
<keyword evidence="7" id="KW-0690">Ribosome biogenesis</keyword>
<dbReference type="InterPro" id="IPR002036">
    <property type="entry name" value="YbeY"/>
</dbReference>
<gene>
    <name evidence="7" type="primary">ybeY</name>
    <name evidence="8" type="ORF">HNQ64_004663</name>
</gene>
<dbReference type="PANTHER" id="PTHR46986">
    <property type="entry name" value="ENDORIBONUCLEASE YBEY, CHLOROPLASTIC"/>
    <property type="match status" value="1"/>
</dbReference>
<dbReference type="EMBL" id="JACHIF010000013">
    <property type="protein sequence ID" value="MBB5040379.1"/>
    <property type="molecule type" value="Genomic_DNA"/>
</dbReference>
<dbReference type="Proteomes" id="UP000534294">
    <property type="component" value="Unassembled WGS sequence"/>
</dbReference>
<keyword evidence="9" id="KW-1185">Reference proteome</keyword>
<comment type="function">
    <text evidence="7">Single strand-specific metallo-endoribonuclease involved in late-stage 70S ribosome quality control and in maturation of the 3' terminus of the 16S rRNA.</text>
</comment>
<evidence type="ECO:0000313" key="8">
    <source>
        <dbReference type="EMBL" id="MBB5040379.1"/>
    </source>
</evidence>
<evidence type="ECO:0000256" key="3">
    <source>
        <dbReference type="ARBA" id="ARBA00022723"/>
    </source>
</evidence>
<dbReference type="HAMAP" id="MF_00009">
    <property type="entry name" value="Endoribonucl_YbeY"/>
    <property type="match status" value="1"/>
</dbReference>
<organism evidence="8 9">
    <name type="scientific">Prosthecobacter dejongeii</name>
    <dbReference type="NCBI Taxonomy" id="48465"/>
    <lineage>
        <taxon>Bacteria</taxon>
        <taxon>Pseudomonadati</taxon>
        <taxon>Verrucomicrobiota</taxon>
        <taxon>Verrucomicrobiia</taxon>
        <taxon>Verrucomicrobiales</taxon>
        <taxon>Verrucomicrobiaceae</taxon>
        <taxon>Prosthecobacter</taxon>
    </lineage>
</organism>
<keyword evidence="7" id="KW-0963">Cytoplasm</keyword>
<comment type="similarity">
    <text evidence="1 7">Belongs to the endoribonuclease YbeY family.</text>
</comment>
<dbReference type="GO" id="GO:0004222">
    <property type="term" value="F:metalloendopeptidase activity"/>
    <property type="evidence" value="ECO:0007669"/>
    <property type="project" value="InterPro"/>
</dbReference>
<comment type="caution">
    <text evidence="8">The sequence shown here is derived from an EMBL/GenBank/DDBJ whole genome shotgun (WGS) entry which is preliminary data.</text>
</comment>
<dbReference type="GO" id="GO:0006364">
    <property type="term" value="P:rRNA processing"/>
    <property type="evidence" value="ECO:0007669"/>
    <property type="project" value="UniProtKB-UniRule"/>
</dbReference>
<keyword evidence="2 7" id="KW-0540">Nuclease</keyword>
<dbReference type="RefSeq" id="WP_184212919.1">
    <property type="nucleotide sequence ID" value="NZ_JACHIF010000013.1"/>
</dbReference>
<keyword evidence="6 7" id="KW-0862">Zinc</keyword>
<protein>
    <recommendedName>
        <fullName evidence="7">Endoribonuclease YbeY</fullName>
        <ecNumber evidence="7">3.1.-.-</ecNumber>
    </recommendedName>
</protein>
<evidence type="ECO:0000256" key="6">
    <source>
        <dbReference type="ARBA" id="ARBA00022833"/>
    </source>
</evidence>
<dbReference type="NCBIfam" id="TIGR00043">
    <property type="entry name" value="rRNA maturation RNase YbeY"/>
    <property type="match status" value="1"/>
</dbReference>
<feature type="binding site" evidence="7">
    <location>
        <position position="114"/>
    </location>
    <ligand>
        <name>Zn(2+)</name>
        <dbReference type="ChEBI" id="CHEBI:29105"/>
        <note>catalytic</note>
    </ligand>
</feature>
<comment type="subcellular location">
    <subcellularLocation>
        <location evidence="7">Cytoplasm</location>
    </subcellularLocation>
</comment>
<dbReference type="GO" id="GO:0005737">
    <property type="term" value="C:cytoplasm"/>
    <property type="evidence" value="ECO:0007669"/>
    <property type="project" value="UniProtKB-SubCell"/>
</dbReference>
<keyword evidence="3 7" id="KW-0479">Metal-binding</keyword>
<accession>A0A7W7YQI6</accession>
<evidence type="ECO:0000256" key="5">
    <source>
        <dbReference type="ARBA" id="ARBA00022801"/>
    </source>
</evidence>